<dbReference type="KEGG" id="salw:CP975_29015"/>
<sequence>MADGGVPVRCPECLREHLYAPAPLPCACGAPMTAPVARGVPATPVTERSWADEWVTVRCWACGRQGQWPRPELDCDCGAVLRVPVVPAPGAPVPGRSTTAPSTAIGNTAARPRPAFRPVTIRDTRDAVTVAALYLRWLGYLNTRSAARRPPSGTRIAARGMLAQVDPGLHRTGLRDVECLWLTAATGTDDTPATCAFFSLAGYTDEARARADALDVPLFILDLTGTPQPVNSAADDLIANGA</sequence>
<organism evidence="1 2">
    <name type="scientific">Streptomyces alboniger</name>
    <dbReference type="NCBI Taxonomy" id="132473"/>
    <lineage>
        <taxon>Bacteria</taxon>
        <taxon>Bacillati</taxon>
        <taxon>Actinomycetota</taxon>
        <taxon>Actinomycetes</taxon>
        <taxon>Kitasatosporales</taxon>
        <taxon>Streptomycetaceae</taxon>
        <taxon>Streptomyces</taxon>
        <taxon>Streptomyces aurantiacus group</taxon>
    </lineage>
</organism>
<dbReference type="EMBL" id="CP023695">
    <property type="protein sequence ID" value="QEV22609.1"/>
    <property type="molecule type" value="Genomic_DNA"/>
</dbReference>
<proteinExistence type="predicted"/>
<gene>
    <name evidence="1" type="ORF">CP975_29015</name>
</gene>
<dbReference type="AlphaFoldDB" id="A0A5J6HQJ1"/>
<reference evidence="1 2" key="1">
    <citation type="submission" date="2017-09" db="EMBL/GenBank/DDBJ databases">
        <authorList>
            <person name="Lee N."/>
            <person name="Cho B.-K."/>
        </authorList>
    </citation>
    <scope>NUCLEOTIDE SEQUENCE [LARGE SCALE GENOMIC DNA]</scope>
    <source>
        <strain evidence="1 2">ATCC 12461</strain>
    </source>
</reference>
<accession>A0A5J6HQJ1</accession>
<evidence type="ECO:0000313" key="1">
    <source>
        <dbReference type="EMBL" id="QEV22609.1"/>
    </source>
</evidence>
<dbReference type="OrthoDB" id="4978993at2"/>
<evidence type="ECO:0000313" key="2">
    <source>
        <dbReference type="Proteomes" id="UP000326553"/>
    </source>
</evidence>
<dbReference type="Proteomes" id="UP000326553">
    <property type="component" value="Chromosome"/>
</dbReference>
<name>A0A5J6HQJ1_STRAD</name>
<protein>
    <recommendedName>
        <fullName evidence="3">Restriction endonuclease type IV Mrr domain-containing protein</fullName>
    </recommendedName>
</protein>
<keyword evidence="2" id="KW-1185">Reference proteome</keyword>
<dbReference type="RefSeq" id="WP_055527077.1">
    <property type="nucleotide sequence ID" value="NZ_CP023695.1"/>
</dbReference>
<evidence type="ECO:0008006" key="3">
    <source>
        <dbReference type="Google" id="ProtNLM"/>
    </source>
</evidence>